<dbReference type="InterPro" id="IPR044929">
    <property type="entry name" value="DNA/RNA_non-sp_Endonuclease_sf"/>
</dbReference>
<keyword evidence="2" id="KW-0479">Metal-binding</keyword>
<dbReference type="RefSeq" id="WP_108371038.1">
    <property type="nucleotide sequence ID" value="NZ_CP028811.1"/>
</dbReference>
<evidence type="ECO:0000256" key="3">
    <source>
        <dbReference type="SAM" id="SignalP"/>
    </source>
</evidence>
<dbReference type="PANTHER" id="PTHR13966:SF5">
    <property type="entry name" value="ENDONUCLEASE G, MITOCHONDRIAL"/>
    <property type="match status" value="1"/>
</dbReference>
<dbReference type="GO" id="GO:0016787">
    <property type="term" value="F:hydrolase activity"/>
    <property type="evidence" value="ECO:0007669"/>
    <property type="project" value="InterPro"/>
</dbReference>
<dbReference type="SMART" id="SM00892">
    <property type="entry name" value="Endonuclease_NS"/>
    <property type="match status" value="1"/>
</dbReference>
<keyword evidence="3" id="KW-0732">Signal</keyword>
<dbReference type="InterPro" id="IPR044925">
    <property type="entry name" value="His-Me_finger_sf"/>
</dbReference>
<dbReference type="PANTHER" id="PTHR13966">
    <property type="entry name" value="ENDONUCLEASE RELATED"/>
    <property type="match status" value="1"/>
</dbReference>
<protein>
    <recommendedName>
        <fullName evidence="8">DNA/RNA non-specific endonuclease</fullName>
    </recommendedName>
</protein>
<evidence type="ECO:0000259" key="4">
    <source>
        <dbReference type="SMART" id="SM00477"/>
    </source>
</evidence>
<evidence type="ECO:0000313" key="7">
    <source>
        <dbReference type="Proteomes" id="UP000244193"/>
    </source>
</evidence>
<evidence type="ECO:0008006" key="8">
    <source>
        <dbReference type="Google" id="ProtNLM"/>
    </source>
</evidence>
<feature type="binding site" evidence="2">
    <location>
        <position position="120"/>
    </location>
    <ligand>
        <name>Mg(2+)</name>
        <dbReference type="ChEBI" id="CHEBI:18420"/>
        <note>catalytic</note>
    </ligand>
</feature>
<reference evidence="6 7" key="1">
    <citation type="submission" date="2018-04" db="EMBL/GenBank/DDBJ databases">
        <title>Genome sequencing of Flavobacterium sp. HYN0048.</title>
        <authorList>
            <person name="Yi H."/>
            <person name="Baek C."/>
        </authorList>
    </citation>
    <scope>NUCLEOTIDE SEQUENCE [LARGE SCALE GENOMIC DNA]</scope>
    <source>
        <strain evidence="6 7">HYN0048</strain>
    </source>
</reference>
<dbReference type="Gene3D" id="3.40.570.10">
    <property type="entry name" value="Extracellular Endonuclease, subunit A"/>
    <property type="match status" value="1"/>
</dbReference>
<keyword evidence="7" id="KW-1185">Reference proteome</keyword>
<dbReference type="InterPro" id="IPR020821">
    <property type="entry name" value="ENPP1-3/EXOG-like_nuc-like"/>
</dbReference>
<dbReference type="GO" id="GO:0004519">
    <property type="term" value="F:endonuclease activity"/>
    <property type="evidence" value="ECO:0007669"/>
    <property type="project" value="TreeGrafter"/>
</dbReference>
<dbReference type="AlphaFoldDB" id="A0A2S0RGD6"/>
<evidence type="ECO:0000313" key="6">
    <source>
        <dbReference type="EMBL" id="AWA30298.1"/>
    </source>
</evidence>
<feature type="active site" description="Proton acceptor" evidence="1">
    <location>
        <position position="89"/>
    </location>
</feature>
<dbReference type="Pfam" id="PF01223">
    <property type="entry name" value="Endonuclease_NS"/>
    <property type="match status" value="1"/>
</dbReference>
<dbReference type="KEGG" id="fmg:HYN48_09490"/>
<dbReference type="GO" id="GO:0003676">
    <property type="term" value="F:nucleic acid binding"/>
    <property type="evidence" value="ECO:0007669"/>
    <property type="project" value="InterPro"/>
</dbReference>
<dbReference type="InterPro" id="IPR040255">
    <property type="entry name" value="Non-specific_endonuclease"/>
</dbReference>
<dbReference type="SUPFAM" id="SSF54060">
    <property type="entry name" value="His-Me finger endonucleases"/>
    <property type="match status" value="1"/>
</dbReference>
<dbReference type="OrthoDB" id="9811262at2"/>
<gene>
    <name evidence="6" type="ORF">HYN48_09490</name>
</gene>
<proteinExistence type="predicted"/>
<evidence type="ECO:0000256" key="1">
    <source>
        <dbReference type="PIRSR" id="PIRSR640255-1"/>
    </source>
</evidence>
<dbReference type="GO" id="GO:0046872">
    <property type="term" value="F:metal ion binding"/>
    <property type="evidence" value="ECO:0007669"/>
    <property type="project" value="UniProtKB-KW"/>
</dbReference>
<name>A0A2S0RGD6_9FLAO</name>
<feature type="signal peptide" evidence="3">
    <location>
        <begin position="1"/>
        <end position="20"/>
    </location>
</feature>
<feature type="domain" description="ENPP1-3/EXOG-like endonuclease/phosphodiesterase" evidence="4">
    <location>
        <begin position="33"/>
        <end position="206"/>
    </location>
</feature>
<dbReference type="Proteomes" id="UP000244193">
    <property type="component" value="Chromosome"/>
</dbReference>
<dbReference type="InterPro" id="IPR001604">
    <property type="entry name" value="Endo_G_ENPP1-like_dom"/>
</dbReference>
<dbReference type="SMART" id="SM00477">
    <property type="entry name" value="NUC"/>
    <property type="match status" value="1"/>
</dbReference>
<accession>A0A2S0RGD6</accession>
<feature type="chain" id="PRO_5015534507" description="DNA/RNA non-specific endonuclease" evidence="3">
    <location>
        <begin position="21"/>
        <end position="208"/>
    </location>
</feature>
<evidence type="ECO:0000256" key="2">
    <source>
        <dbReference type="PIRSR" id="PIRSR640255-2"/>
    </source>
</evidence>
<feature type="domain" description="DNA/RNA non-specific endonuclease/pyrophosphatase/phosphodiesterase" evidence="5">
    <location>
        <begin position="29"/>
        <end position="201"/>
    </location>
</feature>
<sequence>MKPLKFLIAAALLCASILTAQTQTDTVINTGVYKSYFCYALKQPLYVTYLLYKGGGDCDRGEAHFRFLKCGIKTASDKDYAGSGFDKGHLANAEDFAYDCAKEAATFCYYNCLPQTVTLNRGIWKTWEEKIRDISQKKKLFVIAGGIYGDRRIGDNSLAVPDYCYKIVLEAQTQKIICCLLFPNDESKTVQAITLDELKKMLGYPLVP</sequence>
<dbReference type="EMBL" id="CP028811">
    <property type="protein sequence ID" value="AWA30298.1"/>
    <property type="molecule type" value="Genomic_DNA"/>
</dbReference>
<organism evidence="6 7">
    <name type="scientific">Flavobacterium magnum</name>
    <dbReference type="NCBI Taxonomy" id="2162713"/>
    <lineage>
        <taxon>Bacteria</taxon>
        <taxon>Pseudomonadati</taxon>
        <taxon>Bacteroidota</taxon>
        <taxon>Flavobacteriia</taxon>
        <taxon>Flavobacteriales</taxon>
        <taxon>Flavobacteriaceae</taxon>
        <taxon>Flavobacterium</taxon>
    </lineage>
</organism>
<evidence type="ECO:0000259" key="5">
    <source>
        <dbReference type="SMART" id="SM00892"/>
    </source>
</evidence>